<feature type="transmembrane region" description="Helical" evidence="5">
    <location>
        <begin position="261"/>
        <end position="281"/>
    </location>
</feature>
<dbReference type="GO" id="GO:0046943">
    <property type="term" value="F:carboxylic acid transmembrane transporter activity"/>
    <property type="evidence" value="ECO:0007669"/>
    <property type="project" value="TreeGrafter"/>
</dbReference>
<keyword evidence="3 5" id="KW-1133">Transmembrane helix</keyword>
<accession>A0A918CNC4</accession>
<dbReference type="AlphaFoldDB" id="A0A918CNC4"/>
<dbReference type="Proteomes" id="UP000610303">
    <property type="component" value="Unassembled WGS sequence"/>
</dbReference>
<feature type="transmembrane region" description="Helical" evidence="5">
    <location>
        <begin position="137"/>
        <end position="159"/>
    </location>
</feature>
<feature type="transmembrane region" description="Helical" evidence="5">
    <location>
        <begin position="12"/>
        <end position="37"/>
    </location>
</feature>
<dbReference type="GO" id="GO:0005886">
    <property type="term" value="C:plasma membrane"/>
    <property type="evidence" value="ECO:0007669"/>
    <property type="project" value="UniProtKB-SubCell"/>
</dbReference>
<keyword evidence="4 5" id="KW-0472">Membrane</keyword>
<feature type="transmembrane region" description="Helical" evidence="5">
    <location>
        <begin position="318"/>
        <end position="336"/>
    </location>
</feature>
<evidence type="ECO:0000313" key="8">
    <source>
        <dbReference type="Proteomes" id="UP000610303"/>
    </source>
</evidence>
<protein>
    <submittedName>
        <fullName evidence="7">MFS transporter</fullName>
    </submittedName>
</protein>
<dbReference type="Pfam" id="PF07690">
    <property type="entry name" value="MFS_1"/>
    <property type="match status" value="1"/>
</dbReference>
<dbReference type="PANTHER" id="PTHR23508:SF10">
    <property type="entry name" value="CARBOXYLIC ACID TRANSPORTER PROTEIN HOMOLOG"/>
    <property type="match status" value="1"/>
</dbReference>
<evidence type="ECO:0000259" key="6">
    <source>
        <dbReference type="PROSITE" id="PS50850"/>
    </source>
</evidence>
<feature type="transmembrane region" description="Helical" evidence="5">
    <location>
        <begin position="356"/>
        <end position="376"/>
    </location>
</feature>
<proteinExistence type="predicted"/>
<gene>
    <name evidence="7" type="ORF">GCM10010196_25670</name>
</gene>
<dbReference type="RefSeq" id="WP_229781728.1">
    <property type="nucleotide sequence ID" value="NZ_BMRJ01000002.1"/>
</dbReference>
<feature type="transmembrane region" description="Helical" evidence="5">
    <location>
        <begin position="103"/>
        <end position="125"/>
    </location>
</feature>
<organism evidence="7 8">
    <name type="scientific">Agromyces mediolanus</name>
    <name type="common">Corynebacterium mediolanum</name>
    <dbReference type="NCBI Taxonomy" id="41986"/>
    <lineage>
        <taxon>Bacteria</taxon>
        <taxon>Bacillati</taxon>
        <taxon>Actinomycetota</taxon>
        <taxon>Actinomycetes</taxon>
        <taxon>Micrococcales</taxon>
        <taxon>Microbacteriaceae</taxon>
        <taxon>Agromyces</taxon>
    </lineage>
</organism>
<evidence type="ECO:0000256" key="4">
    <source>
        <dbReference type="ARBA" id="ARBA00023136"/>
    </source>
</evidence>
<keyword evidence="2 5" id="KW-0812">Transmembrane</keyword>
<dbReference type="InterPro" id="IPR020846">
    <property type="entry name" value="MFS_dom"/>
</dbReference>
<feature type="transmembrane region" description="Helical" evidence="5">
    <location>
        <begin position="165"/>
        <end position="188"/>
    </location>
</feature>
<dbReference type="InterPro" id="IPR036259">
    <property type="entry name" value="MFS_trans_sf"/>
</dbReference>
<evidence type="ECO:0000256" key="2">
    <source>
        <dbReference type="ARBA" id="ARBA00022692"/>
    </source>
</evidence>
<comment type="caution">
    <text evidence="7">The sequence shown here is derived from an EMBL/GenBank/DDBJ whole genome shotgun (WGS) entry which is preliminary data.</text>
</comment>
<dbReference type="PROSITE" id="PS50850">
    <property type="entry name" value="MFS"/>
    <property type="match status" value="1"/>
</dbReference>
<dbReference type="Gene3D" id="1.20.1250.20">
    <property type="entry name" value="MFS general substrate transporter like domains"/>
    <property type="match status" value="1"/>
</dbReference>
<evidence type="ECO:0000313" key="7">
    <source>
        <dbReference type="EMBL" id="GGR30479.1"/>
    </source>
</evidence>
<feature type="transmembrane region" description="Helical" evidence="5">
    <location>
        <begin position="223"/>
        <end position="241"/>
    </location>
</feature>
<dbReference type="PANTHER" id="PTHR23508">
    <property type="entry name" value="CARBOXYLIC ACID TRANSPORTER PROTEIN HOMOLOG"/>
    <property type="match status" value="1"/>
</dbReference>
<reference evidence="7" key="2">
    <citation type="submission" date="2020-09" db="EMBL/GenBank/DDBJ databases">
        <authorList>
            <person name="Sun Q."/>
            <person name="Ohkuma M."/>
        </authorList>
    </citation>
    <scope>NUCLEOTIDE SEQUENCE</scope>
    <source>
        <strain evidence="7">JCM 3346</strain>
    </source>
</reference>
<feature type="domain" description="Major facilitator superfamily (MFS) profile" evidence="6">
    <location>
        <begin position="10"/>
        <end position="406"/>
    </location>
</feature>
<dbReference type="SUPFAM" id="SSF103473">
    <property type="entry name" value="MFS general substrate transporter"/>
    <property type="match status" value="1"/>
</dbReference>
<reference evidence="7" key="1">
    <citation type="journal article" date="2014" name="Int. J. Syst. Evol. Microbiol.">
        <title>Complete genome sequence of Corynebacterium casei LMG S-19264T (=DSM 44701T), isolated from a smear-ripened cheese.</title>
        <authorList>
            <consortium name="US DOE Joint Genome Institute (JGI-PGF)"/>
            <person name="Walter F."/>
            <person name="Albersmeier A."/>
            <person name="Kalinowski J."/>
            <person name="Ruckert C."/>
        </authorList>
    </citation>
    <scope>NUCLEOTIDE SEQUENCE</scope>
    <source>
        <strain evidence="7">JCM 3346</strain>
    </source>
</reference>
<dbReference type="EMBL" id="BMRJ01000002">
    <property type="protein sequence ID" value="GGR30479.1"/>
    <property type="molecule type" value="Genomic_DNA"/>
</dbReference>
<sequence>MPTRPLHSRPWWVAVVSGMASYIDSAAITGFSTSLVILQRDLGLEQWEVGVAAGALTLSIAFGALVGGRLGDRFGRRPVFTATMVLIIVAVAALLVAPSFTAVVLGAVLLGLGTGADLPVSLSTIAEAASDRNRGRLLGFSNLLWIVGIVVNTVLASIVGDWGRAGAQVLFAHIGLVAVLVLLGRLTIPESPSWQAARAERRAGVATIRADRARVRDLLRPPYLVPFLALLAFYGLTNLVANTSGQFGTYIVVTYGGATVGQAALIALPMVPIAVLGYLWFMKIADGPNRFRYFQIGAVLMIASKLLVVIVGLDLVSYAVSALLAALGGAFAFEGIMKVWTQESFPTLLRSTAQGAIIAVGRFAAAGLAVITPLILESGVTLMYALLTLFNVLGLGCAWLVFRRGRAATRVIDEEGAVDPEVAAASSEATR</sequence>
<evidence type="ECO:0000256" key="1">
    <source>
        <dbReference type="ARBA" id="ARBA00004651"/>
    </source>
</evidence>
<evidence type="ECO:0000256" key="3">
    <source>
        <dbReference type="ARBA" id="ARBA00022989"/>
    </source>
</evidence>
<feature type="transmembrane region" description="Helical" evidence="5">
    <location>
        <begin position="49"/>
        <end position="67"/>
    </location>
</feature>
<evidence type="ECO:0000256" key="5">
    <source>
        <dbReference type="SAM" id="Phobius"/>
    </source>
</evidence>
<keyword evidence="8" id="KW-1185">Reference proteome</keyword>
<feature type="transmembrane region" description="Helical" evidence="5">
    <location>
        <begin position="382"/>
        <end position="402"/>
    </location>
</feature>
<name>A0A918CNC4_AGRME</name>
<feature type="transmembrane region" description="Helical" evidence="5">
    <location>
        <begin position="79"/>
        <end position="97"/>
    </location>
</feature>
<comment type="subcellular location">
    <subcellularLocation>
        <location evidence="1">Cell membrane</location>
        <topology evidence="1">Multi-pass membrane protein</topology>
    </subcellularLocation>
</comment>
<feature type="transmembrane region" description="Helical" evidence="5">
    <location>
        <begin position="293"/>
        <end position="312"/>
    </location>
</feature>
<dbReference type="InterPro" id="IPR011701">
    <property type="entry name" value="MFS"/>
</dbReference>